<accession>A0A1C7I430</accession>
<evidence type="ECO:0000313" key="2">
    <source>
        <dbReference type="Proteomes" id="UP000092574"/>
    </source>
</evidence>
<protein>
    <submittedName>
        <fullName evidence="1">Uncharacterized protein</fullName>
    </submittedName>
</protein>
<reference evidence="1" key="1">
    <citation type="submission" date="2017-04" db="EMBL/GenBank/DDBJ databases">
        <title>Complete Genome Sequences of Twelve Strains of a Stable Defined Moderately Diverse Mouse Microbiota 2 (sDMDMm2).</title>
        <authorList>
            <person name="Uchimura Y."/>
            <person name="Wyss M."/>
            <person name="Brugiroux S."/>
            <person name="Limenitakis J.P."/>
            <person name="Stecher B."/>
            <person name="McCoy K.D."/>
            <person name="Macpherson A.J."/>
        </authorList>
    </citation>
    <scope>NUCLEOTIDE SEQUENCE</scope>
    <source>
        <strain evidence="1">YL58</strain>
    </source>
</reference>
<dbReference type="AlphaFoldDB" id="A0A1C7I430"/>
<sequence>MGRNGSGCPDPTYDQALPAIRREENIRAREKRYGVKRGEAVHIIVDVKDEGRRTVKVSRRMQVVNLYEHHILLQYKTGACESYQYNEFLQILDRR</sequence>
<dbReference type="KEGG" id="byl:A4V09_00680"/>
<dbReference type="STRING" id="1796616.A4V09_00680"/>
<dbReference type="OrthoDB" id="9941001at2"/>
<proteinExistence type="predicted"/>
<dbReference type="EMBL" id="CP015405">
    <property type="protein sequence ID" value="ANU74420.1"/>
    <property type="molecule type" value="Genomic_DNA"/>
</dbReference>
<organism evidence="1 2">
    <name type="scientific">Blautia pseudococcoides</name>
    <dbReference type="NCBI Taxonomy" id="1796616"/>
    <lineage>
        <taxon>Bacteria</taxon>
        <taxon>Bacillati</taxon>
        <taxon>Bacillota</taxon>
        <taxon>Clostridia</taxon>
        <taxon>Lachnospirales</taxon>
        <taxon>Lachnospiraceae</taxon>
        <taxon>Blautia</taxon>
    </lineage>
</organism>
<gene>
    <name evidence="1" type="ORF">A4V09_00680</name>
</gene>
<evidence type="ECO:0000313" key="1">
    <source>
        <dbReference type="EMBL" id="ANU74420.1"/>
    </source>
</evidence>
<dbReference type="Proteomes" id="UP000092574">
    <property type="component" value="Chromosome"/>
</dbReference>
<name>A0A1C7I430_9FIRM</name>
<dbReference type="RefSeq" id="WP_065540654.1">
    <property type="nucleotide sequence ID" value="NZ_CP015405.2"/>
</dbReference>
<keyword evidence="2" id="KW-1185">Reference proteome</keyword>